<reference evidence="2" key="1">
    <citation type="submission" date="2014-11" db="EMBL/GenBank/DDBJ databases">
        <authorList>
            <person name="Amaro Gonzalez C."/>
        </authorList>
    </citation>
    <scope>NUCLEOTIDE SEQUENCE</scope>
</reference>
<sequence length="42" mass="4680">MSEHHGNGVLYGGAAVKSLRHFLVLWLLLFCIILGCVGFYML</sequence>
<reference evidence="2" key="2">
    <citation type="journal article" date="2015" name="Fish Shellfish Immunol.">
        <title>Early steps in the European eel (Anguilla anguilla)-Vibrio vulnificus interaction in the gills: Role of the RtxA13 toxin.</title>
        <authorList>
            <person name="Callol A."/>
            <person name="Pajuelo D."/>
            <person name="Ebbesson L."/>
            <person name="Teles M."/>
            <person name="MacKenzie S."/>
            <person name="Amaro C."/>
        </authorList>
    </citation>
    <scope>NUCLEOTIDE SEQUENCE</scope>
</reference>
<keyword evidence="1" id="KW-1133">Transmembrane helix</keyword>
<keyword evidence="1" id="KW-0472">Membrane</keyword>
<evidence type="ECO:0000313" key="2">
    <source>
        <dbReference type="EMBL" id="JAH31081.1"/>
    </source>
</evidence>
<evidence type="ECO:0000256" key="1">
    <source>
        <dbReference type="SAM" id="Phobius"/>
    </source>
</evidence>
<dbReference type="AlphaFoldDB" id="A0A0E9RPI0"/>
<proteinExistence type="predicted"/>
<name>A0A0E9RPI0_ANGAN</name>
<protein>
    <submittedName>
        <fullName evidence="2">Uncharacterized protein</fullName>
    </submittedName>
</protein>
<accession>A0A0E9RPI0</accession>
<keyword evidence="1" id="KW-0812">Transmembrane</keyword>
<feature type="transmembrane region" description="Helical" evidence="1">
    <location>
        <begin position="21"/>
        <end position="41"/>
    </location>
</feature>
<dbReference type="EMBL" id="GBXM01077496">
    <property type="protein sequence ID" value="JAH31081.1"/>
    <property type="molecule type" value="Transcribed_RNA"/>
</dbReference>
<organism evidence="2">
    <name type="scientific">Anguilla anguilla</name>
    <name type="common">European freshwater eel</name>
    <name type="synonym">Muraena anguilla</name>
    <dbReference type="NCBI Taxonomy" id="7936"/>
    <lineage>
        <taxon>Eukaryota</taxon>
        <taxon>Metazoa</taxon>
        <taxon>Chordata</taxon>
        <taxon>Craniata</taxon>
        <taxon>Vertebrata</taxon>
        <taxon>Euteleostomi</taxon>
        <taxon>Actinopterygii</taxon>
        <taxon>Neopterygii</taxon>
        <taxon>Teleostei</taxon>
        <taxon>Anguilliformes</taxon>
        <taxon>Anguillidae</taxon>
        <taxon>Anguilla</taxon>
    </lineage>
</organism>